<name>A0A2P2NWD2_RHIMU</name>
<sequence>MVKGEVKNLKLTTSL</sequence>
<evidence type="ECO:0000313" key="1">
    <source>
        <dbReference type="EMBL" id="MBX46729.1"/>
    </source>
</evidence>
<proteinExistence type="predicted"/>
<organism evidence="1">
    <name type="scientific">Rhizophora mucronata</name>
    <name type="common">Asiatic mangrove</name>
    <dbReference type="NCBI Taxonomy" id="61149"/>
    <lineage>
        <taxon>Eukaryota</taxon>
        <taxon>Viridiplantae</taxon>
        <taxon>Streptophyta</taxon>
        <taxon>Embryophyta</taxon>
        <taxon>Tracheophyta</taxon>
        <taxon>Spermatophyta</taxon>
        <taxon>Magnoliopsida</taxon>
        <taxon>eudicotyledons</taxon>
        <taxon>Gunneridae</taxon>
        <taxon>Pentapetalae</taxon>
        <taxon>rosids</taxon>
        <taxon>fabids</taxon>
        <taxon>Malpighiales</taxon>
        <taxon>Rhizophoraceae</taxon>
        <taxon>Rhizophora</taxon>
    </lineage>
</organism>
<dbReference type="EMBL" id="GGEC01066245">
    <property type="protein sequence ID" value="MBX46729.1"/>
    <property type="molecule type" value="Transcribed_RNA"/>
</dbReference>
<protein>
    <submittedName>
        <fullName evidence="1">Uncharacterized protein</fullName>
    </submittedName>
</protein>
<accession>A0A2P2NWD2</accession>
<reference evidence="1" key="1">
    <citation type="submission" date="2018-02" db="EMBL/GenBank/DDBJ databases">
        <title>Rhizophora mucronata_Transcriptome.</title>
        <authorList>
            <person name="Meera S.P."/>
            <person name="Sreeshan A."/>
            <person name="Augustine A."/>
        </authorList>
    </citation>
    <scope>NUCLEOTIDE SEQUENCE</scope>
    <source>
        <tissue evidence="1">Leaf</tissue>
    </source>
</reference>